<accession>A0AAW7INI9</accession>
<protein>
    <submittedName>
        <fullName evidence="1">Uncharacterized protein</fullName>
    </submittedName>
</protein>
<sequence length="159" mass="18927">MNTILEGFLELKEILNSFNGLEKDYNWLLTDLDWSYQENCLDYFEDYRIFDDLHNNFWITGENLKKLANNKGFYFIWGVFSAFDKNEKIDLDDIKVEPYADGNLNLWGETPNIQHPKAKVELVLWDSSAILLLSKDNDLSRKFRNTFEGWKNLNYYNQS</sequence>
<comment type="caution">
    <text evidence="1">The sequence shown here is derived from an EMBL/GenBank/DDBJ whole genome shotgun (WGS) entry which is preliminary data.</text>
</comment>
<evidence type="ECO:0000313" key="2">
    <source>
        <dbReference type="Proteomes" id="UP001234602"/>
    </source>
</evidence>
<name>A0AAW7INI9_9BACI</name>
<dbReference type="Proteomes" id="UP001234602">
    <property type="component" value="Unassembled WGS sequence"/>
</dbReference>
<organism evidence="1 2">
    <name type="scientific">Peribacillus simplex</name>
    <dbReference type="NCBI Taxonomy" id="1478"/>
    <lineage>
        <taxon>Bacteria</taxon>
        <taxon>Bacillati</taxon>
        <taxon>Bacillota</taxon>
        <taxon>Bacilli</taxon>
        <taxon>Bacillales</taxon>
        <taxon>Bacillaceae</taxon>
        <taxon>Peribacillus</taxon>
    </lineage>
</organism>
<proteinExistence type="predicted"/>
<dbReference type="AlphaFoldDB" id="A0AAW7INI9"/>
<reference evidence="1" key="1">
    <citation type="submission" date="2023-06" db="EMBL/GenBank/DDBJ databases">
        <title>Comparative genomics of Bacillaceae isolates and their secondary metabolite potential.</title>
        <authorList>
            <person name="Song L."/>
            <person name="Nielsen L.J."/>
            <person name="Mohite O."/>
            <person name="Xu X."/>
            <person name="Weber T."/>
            <person name="Kovacs A.T."/>
        </authorList>
    </citation>
    <scope>NUCLEOTIDE SEQUENCE</scope>
    <source>
        <strain evidence="1">D8_B_37</strain>
    </source>
</reference>
<gene>
    <name evidence="1" type="ORF">QUF89_13490</name>
</gene>
<evidence type="ECO:0000313" key="1">
    <source>
        <dbReference type="EMBL" id="MDM5453197.1"/>
    </source>
</evidence>
<dbReference type="RefSeq" id="WP_289320178.1">
    <property type="nucleotide sequence ID" value="NZ_JAUCEY010000008.1"/>
</dbReference>
<dbReference type="EMBL" id="JAUCEY010000008">
    <property type="protein sequence ID" value="MDM5453197.1"/>
    <property type="molecule type" value="Genomic_DNA"/>
</dbReference>